<reference evidence="1 2" key="2">
    <citation type="journal article" date="2022" name="Mol. Ecol. Resour.">
        <title>The genomes of chicory, endive, great burdock and yacon provide insights into Asteraceae paleo-polyploidization history and plant inulin production.</title>
        <authorList>
            <person name="Fan W."/>
            <person name="Wang S."/>
            <person name="Wang H."/>
            <person name="Wang A."/>
            <person name="Jiang F."/>
            <person name="Liu H."/>
            <person name="Zhao H."/>
            <person name="Xu D."/>
            <person name="Zhang Y."/>
        </authorList>
    </citation>
    <scope>NUCLEOTIDE SEQUENCE [LARGE SCALE GENOMIC DNA]</scope>
    <source>
        <strain evidence="2">cv. Niubang</strain>
    </source>
</reference>
<comment type="caution">
    <text evidence="1">The sequence shown here is derived from an EMBL/GenBank/DDBJ whole genome shotgun (WGS) entry which is preliminary data.</text>
</comment>
<dbReference type="Proteomes" id="UP001055879">
    <property type="component" value="Linkage Group LG03"/>
</dbReference>
<keyword evidence="2" id="KW-1185">Reference proteome</keyword>
<protein>
    <submittedName>
        <fullName evidence="1">Uncharacterized protein</fullName>
    </submittedName>
</protein>
<gene>
    <name evidence="1" type="ORF">L6452_09358</name>
</gene>
<evidence type="ECO:0000313" key="2">
    <source>
        <dbReference type="Proteomes" id="UP001055879"/>
    </source>
</evidence>
<dbReference type="EMBL" id="CM042049">
    <property type="protein sequence ID" value="KAI3746916.1"/>
    <property type="molecule type" value="Genomic_DNA"/>
</dbReference>
<proteinExistence type="predicted"/>
<evidence type="ECO:0000313" key="1">
    <source>
        <dbReference type="EMBL" id="KAI3746916.1"/>
    </source>
</evidence>
<accession>A0ACB9DKD4</accession>
<sequence>MELMKQREELGAYWNFSKNERALNQLFGDDERRFCLLGDNKSFPIELDVNDLLEFIVLNVTVLVRIDYRHHHVDDVIFNICIRCLEIFTTDLSVTIDVKNLKCGA</sequence>
<organism evidence="1 2">
    <name type="scientific">Arctium lappa</name>
    <name type="common">Greater burdock</name>
    <name type="synonym">Lappa major</name>
    <dbReference type="NCBI Taxonomy" id="4217"/>
    <lineage>
        <taxon>Eukaryota</taxon>
        <taxon>Viridiplantae</taxon>
        <taxon>Streptophyta</taxon>
        <taxon>Embryophyta</taxon>
        <taxon>Tracheophyta</taxon>
        <taxon>Spermatophyta</taxon>
        <taxon>Magnoliopsida</taxon>
        <taxon>eudicotyledons</taxon>
        <taxon>Gunneridae</taxon>
        <taxon>Pentapetalae</taxon>
        <taxon>asterids</taxon>
        <taxon>campanulids</taxon>
        <taxon>Asterales</taxon>
        <taxon>Asteraceae</taxon>
        <taxon>Carduoideae</taxon>
        <taxon>Cardueae</taxon>
        <taxon>Arctiinae</taxon>
        <taxon>Arctium</taxon>
    </lineage>
</organism>
<reference evidence="2" key="1">
    <citation type="journal article" date="2022" name="Mol. Ecol. Resour.">
        <title>The genomes of chicory, endive, great burdock and yacon provide insights into Asteraceae palaeo-polyploidization history and plant inulin production.</title>
        <authorList>
            <person name="Fan W."/>
            <person name="Wang S."/>
            <person name="Wang H."/>
            <person name="Wang A."/>
            <person name="Jiang F."/>
            <person name="Liu H."/>
            <person name="Zhao H."/>
            <person name="Xu D."/>
            <person name="Zhang Y."/>
        </authorList>
    </citation>
    <scope>NUCLEOTIDE SEQUENCE [LARGE SCALE GENOMIC DNA]</scope>
    <source>
        <strain evidence="2">cv. Niubang</strain>
    </source>
</reference>
<name>A0ACB9DKD4_ARCLA</name>